<proteinExistence type="predicted"/>
<reference evidence="2" key="3">
    <citation type="submission" date="2020-06" db="EMBL/GenBank/DDBJ databases">
        <title>Helianthus annuus Genome sequencing and assembly Release 2.</title>
        <authorList>
            <person name="Gouzy J."/>
            <person name="Langlade N."/>
            <person name="Munos S."/>
        </authorList>
    </citation>
    <scope>NUCLEOTIDE SEQUENCE</scope>
    <source>
        <tissue evidence="2">Leaves</tissue>
    </source>
</reference>
<dbReference type="Gramene" id="mRNA:HanXRQr2_Chr04g0191671">
    <property type="protein sequence ID" value="CDS:HanXRQr2_Chr04g0191671.1"/>
    <property type="gene ID" value="HanXRQr2_Chr04g0191671"/>
</dbReference>
<gene>
    <name evidence="3" type="ORF">HannXRQ_Chr04g0128491</name>
    <name evidence="2" type="ORF">HanXRQr2_Chr04g0191671</name>
</gene>
<dbReference type="EMBL" id="MNCJ02000319">
    <property type="protein sequence ID" value="KAF5812357.1"/>
    <property type="molecule type" value="Genomic_DNA"/>
</dbReference>
<evidence type="ECO:0000256" key="1">
    <source>
        <dbReference type="SAM" id="MobiDB-lite"/>
    </source>
</evidence>
<feature type="region of interest" description="Disordered" evidence="1">
    <location>
        <begin position="142"/>
        <end position="162"/>
    </location>
</feature>
<dbReference type="InParanoid" id="A0A251V323"/>
<feature type="compositionally biased region" description="Basic and acidic residues" evidence="1">
    <location>
        <begin position="151"/>
        <end position="161"/>
    </location>
</feature>
<sequence>MGNCTSCYSGNSNPNAVTVKLILLDGQLREYSSPVKVFLVAPPLTDDFSSFICNSDEMDFDKYITAMREEEELHLGQLYFQLPETWFKRRLTTEDMASLAVKAGKALMVNGDGKVICGCWVKRVDPLVFCDDDHDEMTSSGWSAIGKHRHGGGDHRGDGSKGRKFTRLEMIAEE</sequence>
<organism evidence="3 4">
    <name type="scientific">Helianthus annuus</name>
    <name type="common">Common sunflower</name>
    <dbReference type="NCBI Taxonomy" id="4232"/>
    <lineage>
        <taxon>Eukaryota</taxon>
        <taxon>Viridiplantae</taxon>
        <taxon>Streptophyta</taxon>
        <taxon>Embryophyta</taxon>
        <taxon>Tracheophyta</taxon>
        <taxon>Spermatophyta</taxon>
        <taxon>Magnoliopsida</taxon>
        <taxon>eudicotyledons</taxon>
        <taxon>Gunneridae</taxon>
        <taxon>Pentapetalae</taxon>
        <taxon>asterids</taxon>
        <taxon>campanulids</taxon>
        <taxon>Asterales</taxon>
        <taxon>Asteraceae</taxon>
        <taxon>Asteroideae</taxon>
        <taxon>Heliantheae alliance</taxon>
        <taxon>Heliantheae</taxon>
        <taxon>Helianthus</taxon>
    </lineage>
</organism>
<keyword evidence="4" id="KW-1185">Reference proteome</keyword>
<evidence type="ECO:0000313" key="2">
    <source>
        <dbReference type="EMBL" id="KAF5812357.1"/>
    </source>
</evidence>
<dbReference type="OrthoDB" id="843671at2759"/>
<evidence type="ECO:0000313" key="3">
    <source>
        <dbReference type="EMBL" id="OTG30018.1"/>
    </source>
</evidence>
<protein>
    <submittedName>
        <fullName evidence="3">Uncharacterized protein</fullName>
    </submittedName>
</protein>
<dbReference type="PANTHER" id="PTHR33052">
    <property type="entry name" value="DUF4228 DOMAIN PROTEIN-RELATED"/>
    <property type="match status" value="1"/>
</dbReference>
<name>A0A251V323_HELAN</name>
<evidence type="ECO:0000313" key="4">
    <source>
        <dbReference type="Proteomes" id="UP000215914"/>
    </source>
</evidence>
<dbReference type="Proteomes" id="UP000215914">
    <property type="component" value="Chromosome 4"/>
</dbReference>
<dbReference type="Pfam" id="PF14009">
    <property type="entry name" value="PADRE"/>
    <property type="match status" value="1"/>
</dbReference>
<accession>A0A251V323</accession>
<dbReference type="AlphaFoldDB" id="A0A251V323"/>
<dbReference type="InterPro" id="IPR025322">
    <property type="entry name" value="PADRE_dom"/>
</dbReference>
<reference evidence="2 4" key="1">
    <citation type="journal article" date="2017" name="Nature">
        <title>The sunflower genome provides insights into oil metabolism, flowering and Asterid evolution.</title>
        <authorList>
            <person name="Badouin H."/>
            <person name="Gouzy J."/>
            <person name="Grassa C.J."/>
            <person name="Murat F."/>
            <person name="Staton S.E."/>
            <person name="Cottret L."/>
            <person name="Lelandais-Briere C."/>
            <person name="Owens G.L."/>
            <person name="Carrere S."/>
            <person name="Mayjonade B."/>
            <person name="Legrand L."/>
            <person name="Gill N."/>
            <person name="Kane N.C."/>
            <person name="Bowers J.E."/>
            <person name="Hubner S."/>
            <person name="Bellec A."/>
            <person name="Berard A."/>
            <person name="Berges H."/>
            <person name="Blanchet N."/>
            <person name="Boniface M.C."/>
            <person name="Brunel D."/>
            <person name="Catrice O."/>
            <person name="Chaidir N."/>
            <person name="Claudel C."/>
            <person name="Donnadieu C."/>
            <person name="Faraut T."/>
            <person name="Fievet G."/>
            <person name="Helmstetter N."/>
            <person name="King M."/>
            <person name="Knapp S.J."/>
            <person name="Lai Z."/>
            <person name="Le Paslier M.C."/>
            <person name="Lippi Y."/>
            <person name="Lorenzon L."/>
            <person name="Mandel J.R."/>
            <person name="Marage G."/>
            <person name="Marchand G."/>
            <person name="Marquand E."/>
            <person name="Bret-Mestries E."/>
            <person name="Morien E."/>
            <person name="Nambeesan S."/>
            <person name="Nguyen T."/>
            <person name="Pegot-Espagnet P."/>
            <person name="Pouilly N."/>
            <person name="Raftis F."/>
            <person name="Sallet E."/>
            <person name="Schiex T."/>
            <person name="Thomas J."/>
            <person name="Vandecasteele C."/>
            <person name="Vares D."/>
            <person name="Vear F."/>
            <person name="Vautrin S."/>
            <person name="Crespi M."/>
            <person name="Mangin B."/>
            <person name="Burke J.M."/>
            <person name="Salse J."/>
            <person name="Munos S."/>
            <person name="Vincourt P."/>
            <person name="Rieseberg L.H."/>
            <person name="Langlade N.B."/>
        </authorList>
    </citation>
    <scope>NUCLEOTIDE SEQUENCE [LARGE SCALE GENOMIC DNA]</scope>
    <source>
        <strain evidence="4">cv. SF193</strain>
        <tissue evidence="2">Leaves</tissue>
    </source>
</reference>
<reference evidence="3" key="2">
    <citation type="submission" date="2017-02" db="EMBL/GenBank/DDBJ databases">
        <title>Sunflower complete genome.</title>
        <authorList>
            <person name="Langlade N."/>
            <person name="Munos S."/>
        </authorList>
    </citation>
    <scope>NUCLEOTIDE SEQUENCE [LARGE SCALE GENOMIC DNA]</scope>
    <source>
        <tissue evidence="3">Leaves</tissue>
    </source>
</reference>
<dbReference type="OMA" id="MYEYLEC"/>
<dbReference type="EMBL" id="CM007893">
    <property type="protein sequence ID" value="OTG30018.1"/>
    <property type="molecule type" value="Genomic_DNA"/>
</dbReference>